<proteinExistence type="predicted"/>
<organism evidence="1 2">
    <name type="scientific">Monosporascus ibericus</name>
    <dbReference type="NCBI Taxonomy" id="155417"/>
    <lineage>
        <taxon>Eukaryota</taxon>
        <taxon>Fungi</taxon>
        <taxon>Dikarya</taxon>
        <taxon>Ascomycota</taxon>
        <taxon>Pezizomycotina</taxon>
        <taxon>Sordariomycetes</taxon>
        <taxon>Xylariomycetidae</taxon>
        <taxon>Xylariales</taxon>
        <taxon>Xylariales incertae sedis</taxon>
        <taxon>Monosporascus</taxon>
    </lineage>
</organism>
<reference evidence="1 2" key="1">
    <citation type="submission" date="2018-06" db="EMBL/GenBank/DDBJ databases">
        <title>Complete Genomes of Monosporascus.</title>
        <authorList>
            <person name="Robinson A.J."/>
            <person name="Natvig D.O."/>
        </authorList>
    </citation>
    <scope>NUCLEOTIDE SEQUENCE [LARGE SCALE GENOMIC DNA]</scope>
    <source>
        <strain evidence="1 2">CBS 110550</strain>
    </source>
</reference>
<protein>
    <submittedName>
        <fullName evidence="1">Uncharacterized protein</fullName>
    </submittedName>
</protein>
<accession>A0A4Q4TI32</accession>
<dbReference type="EMBL" id="QJNU01000123">
    <property type="protein sequence ID" value="RYP06605.1"/>
    <property type="molecule type" value="Genomic_DNA"/>
</dbReference>
<dbReference type="AlphaFoldDB" id="A0A4Q4TI32"/>
<evidence type="ECO:0000313" key="1">
    <source>
        <dbReference type="EMBL" id="RYP06605.1"/>
    </source>
</evidence>
<comment type="caution">
    <text evidence="1">The sequence shown here is derived from an EMBL/GenBank/DDBJ whole genome shotgun (WGS) entry which is preliminary data.</text>
</comment>
<gene>
    <name evidence="1" type="ORF">DL764_003057</name>
</gene>
<sequence length="320" mass="34726">MNGTTSTFERCTQINSDLWAAGCLRHETERTIIPHGAYSHVTTGARGLKEENRRLRDAIAKIGGAVSHSESALIEAIGDACRVAGVEAPHGIGEVEIWAEPPLGWTDWSISVDAETNHQGLVGQNSPGIEYPDQLVSNGDLDSVTGRDDTSENCGIEFGSGNSWSPNPIPLLTWAPERVLPLADPPPDIIPHLGASAYSLAEDAVATILDMFYATVRREKLPLIQNLLHARLQFRRSRYLDANTAHPAGRDPVVHALYPDQIVAELGRVGARKRDFLTPFDAAVRLRALLGEAEYPPSRPRCAVPRGEASMCRSCASWAA</sequence>
<evidence type="ECO:0000313" key="2">
    <source>
        <dbReference type="Proteomes" id="UP000293360"/>
    </source>
</evidence>
<dbReference type="Proteomes" id="UP000293360">
    <property type="component" value="Unassembled WGS sequence"/>
</dbReference>
<dbReference type="STRING" id="155417.A0A4Q4TI32"/>
<keyword evidence="2" id="KW-1185">Reference proteome</keyword>
<name>A0A4Q4TI32_9PEZI</name>
<dbReference type="OrthoDB" id="2735536at2759"/>